<organism evidence="2 3">
    <name type="scientific">Ameca splendens</name>
    <dbReference type="NCBI Taxonomy" id="208324"/>
    <lineage>
        <taxon>Eukaryota</taxon>
        <taxon>Metazoa</taxon>
        <taxon>Chordata</taxon>
        <taxon>Craniata</taxon>
        <taxon>Vertebrata</taxon>
        <taxon>Euteleostomi</taxon>
        <taxon>Actinopterygii</taxon>
        <taxon>Neopterygii</taxon>
        <taxon>Teleostei</taxon>
        <taxon>Neoteleostei</taxon>
        <taxon>Acanthomorphata</taxon>
        <taxon>Ovalentaria</taxon>
        <taxon>Atherinomorphae</taxon>
        <taxon>Cyprinodontiformes</taxon>
        <taxon>Goodeidae</taxon>
        <taxon>Ameca</taxon>
    </lineage>
</organism>
<sequence>MPISGTQTLLLIAAFPQDQSVISVETARRWRVGGVYSLRRRCSLSKSWQRGSLIDGSPGRNYHSGNEQKKPGGYHMSPAPVWRNTHVTAVRWAVGANVTVLEEIAKDSIFQ</sequence>
<feature type="region of interest" description="Disordered" evidence="1">
    <location>
        <begin position="50"/>
        <end position="78"/>
    </location>
</feature>
<protein>
    <submittedName>
        <fullName evidence="2">Uncharacterized protein</fullName>
    </submittedName>
</protein>
<comment type="caution">
    <text evidence="2">The sequence shown here is derived from an EMBL/GenBank/DDBJ whole genome shotgun (WGS) entry which is preliminary data.</text>
</comment>
<dbReference type="Proteomes" id="UP001469553">
    <property type="component" value="Unassembled WGS sequence"/>
</dbReference>
<evidence type="ECO:0000256" key="1">
    <source>
        <dbReference type="SAM" id="MobiDB-lite"/>
    </source>
</evidence>
<name>A0ABV0ZVN9_9TELE</name>
<gene>
    <name evidence="2" type="ORF">AMECASPLE_007515</name>
</gene>
<accession>A0ABV0ZVN9</accession>
<reference evidence="2 3" key="1">
    <citation type="submission" date="2021-06" db="EMBL/GenBank/DDBJ databases">
        <authorList>
            <person name="Palmer J.M."/>
        </authorList>
    </citation>
    <scope>NUCLEOTIDE SEQUENCE [LARGE SCALE GENOMIC DNA]</scope>
    <source>
        <strain evidence="2 3">AS_MEX2019</strain>
        <tissue evidence="2">Muscle</tissue>
    </source>
</reference>
<keyword evidence="3" id="KW-1185">Reference proteome</keyword>
<proteinExistence type="predicted"/>
<dbReference type="EMBL" id="JAHRIP010075619">
    <property type="protein sequence ID" value="MEQ2310304.1"/>
    <property type="molecule type" value="Genomic_DNA"/>
</dbReference>
<evidence type="ECO:0000313" key="2">
    <source>
        <dbReference type="EMBL" id="MEQ2310304.1"/>
    </source>
</evidence>
<evidence type="ECO:0000313" key="3">
    <source>
        <dbReference type="Proteomes" id="UP001469553"/>
    </source>
</evidence>